<evidence type="ECO:0000313" key="2">
    <source>
        <dbReference type="Proteomes" id="UP000032025"/>
    </source>
</evidence>
<reference evidence="1 2" key="1">
    <citation type="submission" date="2014-08" db="EMBL/GenBank/DDBJ databases">
        <title>Whole genome shotgun sequence of Sphingomonas paucimobilis NBRC 13935.</title>
        <authorList>
            <person name="Hosoyama A."/>
            <person name="Hashimoto M."/>
            <person name="Hosoyama Y."/>
            <person name="Noguchi M."/>
            <person name="Uohara A."/>
            <person name="Ohji S."/>
            <person name="Katano-Makiyama Y."/>
            <person name="Ichikawa N."/>
            <person name="Kimura A."/>
            <person name="Yamazoe A."/>
            <person name="Fujita N."/>
        </authorList>
    </citation>
    <scope>NUCLEOTIDE SEQUENCE [LARGE SCALE GENOMIC DNA]</scope>
    <source>
        <strain evidence="1 2">NBRC 13935</strain>
    </source>
</reference>
<dbReference type="RefSeq" id="WP_156146120.1">
    <property type="nucleotide sequence ID" value="NZ_BBJS01000030.1"/>
</dbReference>
<organism evidence="1 2">
    <name type="scientific">Sphingomonas paucimobilis NBRC 13935</name>
    <dbReference type="NCBI Taxonomy" id="1219050"/>
    <lineage>
        <taxon>Bacteria</taxon>
        <taxon>Pseudomonadati</taxon>
        <taxon>Pseudomonadota</taxon>
        <taxon>Alphaproteobacteria</taxon>
        <taxon>Sphingomonadales</taxon>
        <taxon>Sphingomonadaceae</taxon>
        <taxon>Sphingomonas</taxon>
    </lineage>
</organism>
<dbReference type="Proteomes" id="UP000032025">
    <property type="component" value="Unassembled WGS sequence"/>
</dbReference>
<name>A0A0C9NCY8_SPHPI</name>
<dbReference type="GeneID" id="78528674"/>
<keyword evidence="2" id="KW-1185">Reference proteome</keyword>
<dbReference type="EMBL" id="BBJS01000030">
    <property type="protein sequence ID" value="GAN14162.1"/>
    <property type="molecule type" value="Genomic_DNA"/>
</dbReference>
<proteinExistence type="predicted"/>
<evidence type="ECO:0000313" key="1">
    <source>
        <dbReference type="EMBL" id="GAN14162.1"/>
    </source>
</evidence>
<dbReference type="AlphaFoldDB" id="A0A0C9NCY8"/>
<sequence>MERVLAALPLATVAVAFTLATLLPGCVAGRDDHRLAKQAALSVELAYQAAAIGTLAALQTGRYDANQRRCIGKLDDQAYAAVQVARSVSGRLDSAVAGDVALARKAVTKLLDREGC</sequence>
<protein>
    <submittedName>
        <fullName evidence="1">DNA, contig: SP630</fullName>
    </submittedName>
</protein>
<comment type="caution">
    <text evidence="1">The sequence shown here is derived from an EMBL/GenBank/DDBJ whole genome shotgun (WGS) entry which is preliminary data.</text>
</comment>
<accession>A0A0C9NCY8</accession>
<gene>
    <name evidence="1" type="ORF">SP6_30_03030</name>
</gene>